<reference evidence="2 3" key="1">
    <citation type="submission" date="2024-10" db="EMBL/GenBank/DDBJ databases">
        <title>The Natural Products Discovery Center: Release of the First 8490 Sequenced Strains for Exploring Actinobacteria Biosynthetic Diversity.</title>
        <authorList>
            <person name="Kalkreuter E."/>
            <person name="Kautsar S.A."/>
            <person name="Yang D."/>
            <person name="Bader C.D."/>
            <person name="Teijaro C.N."/>
            <person name="Fluegel L."/>
            <person name="Davis C.M."/>
            <person name="Simpson J.R."/>
            <person name="Lauterbach L."/>
            <person name="Steele A.D."/>
            <person name="Gui C."/>
            <person name="Meng S."/>
            <person name="Li G."/>
            <person name="Viehrig K."/>
            <person name="Ye F."/>
            <person name="Su P."/>
            <person name="Kiefer A.F."/>
            <person name="Nichols A."/>
            <person name="Cepeda A.J."/>
            <person name="Yan W."/>
            <person name="Fan B."/>
            <person name="Jiang Y."/>
            <person name="Adhikari A."/>
            <person name="Zheng C.-J."/>
            <person name="Schuster L."/>
            <person name="Cowan T.M."/>
            <person name="Smanski M.J."/>
            <person name="Chevrette M.G."/>
            <person name="De Carvalho L.P.S."/>
            <person name="Shen B."/>
        </authorList>
    </citation>
    <scope>NUCLEOTIDE SEQUENCE [LARGE SCALE GENOMIC DNA]</scope>
    <source>
        <strain evidence="2 3">NPDC049639</strain>
    </source>
</reference>
<keyword evidence="2" id="KW-0808">Transferase</keyword>
<dbReference type="Gene3D" id="3.40.630.30">
    <property type="match status" value="1"/>
</dbReference>
<keyword evidence="3" id="KW-1185">Reference proteome</keyword>
<feature type="domain" description="N-acetyltransferase" evidence="1">
    <location>
        <begin position="1"/>
        <end position="139"/>
    </location>
</feature>
<dbReference type="Proteomes" id="UP001612915">
    <property type="component" value="Unassembled WGS sequence"/>
</dbReference>
<dbReference type="Pfam" id="PF00583">
    <property type="entry name" value="Acetyltransf_1"/>
    <property type="match status" value="1"/>
</dbReference>
<dbReference type="EMBL" id="JBITLV010000004">
    <property type="protein sequence ID" value="MFI7588276.1"/>
    <property type="molecule type" value="Genomic_DNA"/>
</dbReference>
<comment type="caution">
    <text evidence="2">The sequence shown here is derived from an EMBL/GenBank/DDBJ whole genome shotgun (WGS) entry which is preliminary data.</text>
</comment>
<keyword evidence="2" id="KW-0012">Acyltransferase</keyword>
<sequence>MIQPEIRHIARQTSSAEAFATQYDPDFGEHRYEELDGFIAIQDGLIVGTILTFSIDHPSLSNPVCRIVALAVTPEWEAAGLSERLVHAVEDHHGHGTFVYGAFDGPHSEVFGRMGYVVGRADSPLRMPGTSIEVTPTAKQPHMVSHLT</sequence>
<dbReference type="CDD" id="cd04301">
    <property type="entry name" value="NAT_SF"/>
    <property type="match status" value="1"/>
</dbReference>
<gene>
    <name evidence="2" type="ORF">ACIB24_14500</name>
</gene>
<evidence type="ECO:0000259" key="1">
    <source>
        <dbReference type="PROSITE" id="PS51186"/>
    </source>
</evidence>
<dbReference type="SUPFAM" id="SSF55729">
    <property type="entry name" value="Acyl-CoA N-acyltransferases (Nat)"/>
    <property type="match status" value="1"/>
</dbReference>
<proteinExistence type="predicted"/>
<dbReference type="RefSeq" id="WP_398281543.1">
    <property type="nucleotide sequence ID" value="NZ_JBITLV010000004.1"/>
</dbReference>
<dbReference type="GO" id="GO:0016746">
    <property type="term" value="F:acyltransferase activity"/>
    <property type="evidence" value="ECO:0007669"/>
    <property type="project" value="UniProtKB-KW"/>
</dbReference>
<dbReference type="InterPro" id="IPR000182">
    <property type="entry name" value="GNAT_dom"/>
</dbReference>
<name>A0ABW8ARP2_9ACTN</name>
<evidence type="ECO:0000313" key="2">
    <source>
        <dbReference type="EMBL" id="MFI7588276.1"/>
    </source>
</evidence>
<protein>
    <submittedName>
        <fullName evidence="2">GNAT family N-acetyltransferase</fullName>
        <ecNumber evidence="2">2.3.1.-</ecNumber>
    </submittedName>
</protein>
<dbReference type="PROSITE" id="PS51186">
    <property type="entry name" value="GNAT"/>
    <property type="match status" value="1"/>
</dbReference>
<accession>A0ABW8ARP2</accession>
<organism evidence="2 3">
    <name type="scientific">Spongisporangium articulatum</name>
    <dbReference type="NCBI Taxonomy" id="3362603"/>
    <lineage>
        <taxon>Bacteria</taxon>
        <taxon>Bacillati</taxon>
        <taxon>Actinomycetota</taxon>
        <taxon>Actinomycetes</taxon>
        <taxon>Kineosporiales</taxon>
        <taxon>Kineosporiaceae</taxon>
        <taxon>Spongisporangium</taxon>
    </lineage>
</organism>
<evidence type="ECO:0000313" key="3">
    <source>
        <dbReference type="Proteomes" id="UP001612915"/>
    </source>
</evidence>
<dbReference type="InterPro" id="IPR016181">
    <property type="entry name" value="Acyl_CoA_acyltransferase"/>
</dbReference>
<dbReference type="EC" id="2.3.1.-" evidence="2"/>